<dbReference type="RefSeq" id="WP_326592722.1">
    <property type="nucleotide sequence ID" value="NZ_CP109114.1"/>
</dbReference>
<evidence type="ECO:0000313" key="1">
    <source>
        <dbReference type="EMBL" id="WSC14282.1"/>
    </source>
</evidence>
<evidence type="ECO:0000313" key="2">
    <source>
        <dbReference type="Proteomes" id="UP001330827"/>
    </source>
</evidence>
<accession>A0ABZ1G398</accession>
<organism evidence="1 2">
    <name type="scientific">Streptomyces brevispora</name>
    <dbReference type="NCBI Taxonomy" id="887462"/>
    <lineage>
        <taxon>Bacteria</taxon>
        <taxon>Bacillati</taxon>
        <taxon>Actinomycetota</taxon>
        <taxon>Actinomycetes</taxon>
        <taxon>Kitasatosporales</taxon>
        <taxon>Streptomycetaceae</taxon>
        <taxon>Streptomyces</taxon>
    </lineage>
</organism>
<proteinExistence type="predicted"/>
<gene>
    <name evidence="1" type="ORF">OIE64_16480</name>
</gene>
<dbReference type="Proteomes" id="UP001330827">
    <property type="component" value="Chromosome"/>
</dbReference>
<name>A0ABZ1G398_9ACTN</name>
<sequence>MELRDWYRPRDLLPGRAESLIGAADSLADTTDRIMTETGLAALTPLDH</sequence>
<keyword evidence="2" id="KW-1185">Reference proteome</keyword>
<dbReference type="EMBL" id="CP109114">
    <property type="protein sequence ID" value="WSC14282.1"/>
    <property type="molecule type" value="Genomic_DNA"/>
</dbReference>
<reference evidence="1 2" key="1">
    <citation type="submission" date="2022-10" db="EMBL/GenBank/DDBJ databases">
        <title>The complete genomes of actinobacterial strains from the NBC collection.</title>
        <authorList>
            <person name="Joergensen T.S."/>
            <person name="Alvarez Arevalo M."/>
            <person name="Sterndorff E.B."/>
            <person name="Faurdal D."/>
            <person name="Vuksanovic O."/>
            <person name="Mourched A.-S."/>
            <person name="Charusanti P."/>
            <person name="Shaw S."/>
            <person name="Blin K."/>
            <person name="Weber T."/>
        </authorList>
    </citation>
    <scope>NUCLEOTIDE SEQUENCE [LARGE SCALE GENOMIC DNA]</scope>
    <source>
        <strain evidence="1 2">NBC 01769</strain>
    </source>
</reference>
<protein>
    <submittedName>
        <fullName evidence="1">Uncharacterized protein</fullName>
    </submittedName>
</protein>